<name>A0ABY6N4B3_9ALTE</name>
<gene>
    <name evidence="2" type="ORF">NKI27_04035</name>
</gene>
<sequence>MLSKFSVIFVFIMLSACASTPAKTPPNISTVTSIDDYLIKLIGYYETDKKRDGNVESYRFSDAAYASDIKRLASDIRHICTLQHKGDLFTYPSNKPYYLTADYAVKSLGLDFVEHQLMASQGKVVSTSPLSIGSGRIPGLNLQGSMAYNKKSVTFPSAADHGICATHDQSTGLFQYHFIYSFFGTVSETNSSHPKPPLYLAIDKSNYMQTQQDIAIDEYAKKARENAKALSNVVSKYISDTKQQPSFDLRYIDKAIGGVVLNISINNTDKKPVEYTALNKYGITTGNGASYQIAINPLGQPAVLDGCVFTSHDNWTVLVNPNTQCKISIPGVVMGFPFEFENITLGINDETHKLIPVSEFAVFAERYR</sequence>
<keyword evidence="3" id="KW-1185">Reference proteome</keyword>
<dbReference type="EMBL" id="CP100390">
    <property type="protein sequence ID" value="UZE96929.1"/>
    <property type="molecule type" value="Genomic_DNA"/>
</dbReference>
<organism evidence="2 3">
    <name type="scientific">Alkalimarinus alittae</name>
    <dbReference type="NCBI Taxonomy" id="2961619"/>
    <lineage>
        <taxon>Bacteria</taxon>
        <taxon>Pseudomonadati</taxon>
        <taxon>Pseudomonadota</taxon>
        <taxon>Gammaproteobacteria</taxon>
        <taxon>Alteromonadales</taxon>
        <taxon>Alteromonadaceae</taxon>
        <taxon>Alkalimarinus</taxon>
    </lineage>
</organism>
<evidence type="ECO:0008006" key="4">
    <source>
        <dbReference type="Google" id="ProtNLM"/>
    </source>
</evidence>
<dbReference type="PROSITE" id="PS51257">
    <property type="entry name" value="PROKAR_LIPOPROTEIN"/>
    <property type="match status" value="1"/>
</dbReference>
<protein>
    <recommendedName>
        <fullName evidence="4">Lipoprotein</fullName>
    </recommendedName>
</protein>
<evidence type="ECO:0000256" key="1">
    <source>
        <dbReference type="SAM" id="SignalP"/>
    </source>
</evidence>
<proteinExistence type="predicted"/>
<evidence type="ECO:0000313" key="2">
    <source>
        <dbReference type="EMBL" id="UZE96929.1"/>
    </source>
</evidence>
<keyword evidence="1" id="KW-0732">Signal</keyword>
<dbReference type="Proteomes" id="UP001163739">
    <property type="component" value="Chromosome"/>
</dbReference>
<feature type="signal peptide" evidence="1">
    <location>
        <begin position="1"/>
        <end position="18"/>
    </location>
</feature>
<feature type="chain" id="PRO_5046172513" description="Lipoprotein" evidence="1">
    <location>
        <begin position="19"/>
        <end position="368"/>
    </location>
</feature>
<evidence type="ECO:0000313" key="3">
    <source>
        <dbReference type="Proteomes" id="UP001163739"/>
    </source>
</evidence>
<reference evidence="2" key="1">
    <citation type="submission" date="2022-06" db="EMBL/GenBank/DDBJ databases">
        <title>Alkalimarinus sp. nov., isolated from gut of a Alitta virens.</title>
        <authorList>
            <person name="Yang A.I."/>
            <person name="Shin N.-R."/>
        </authorList>
    </citation>
    <scope>NUCLEOTIDE SEQUENCE</scope>
    <source>
        <strain evidence="2">A2M4</strain>
    </source>
</reference>
<accession>A0ABY6N4B3</accession>
<dbReference type="RefSeq" id="WP_265048410.1">
    <property type="nucleotide sequence ID" value="NZ_CP100390.1"/>
</dbReference>